<name>A0AAV9I1L3_9PEZI</name>
<feature type="compositionally biased region" description="Basic and acidic residues" evidence="1">
    <location>
        <begin position="540"/>
        <end position="550"/>
    </location>
</feature>
<feature type="compositionally biased region" description="Polar residues" evidence="1">
    <location>
        <begin position="325"/>
        <end position="339"/>
    </location>
</feature>
<reference evidence="3" key="1">
    <citation type="journal article" date="2023" name="Mol. Phylogenet. Evol.">
        <title>Genome-scale phylogeny and comparative genomics of the fungal order Sordariales.</title>
        <authorList>
            <person name="Hensen N."/>
            <person name="Bonometti L."/>
            <person name="Westerberg I."/>
            <person name="Brannstrom I.O."/>
            <person name="Guillou S."/>
            <person name="Cros-Aarteil S."/>
            <person name="Calhoun S."/>
            <person name="Haridas S."/>
            <person name="Kuo A."/>
            <person name="Mondo S."/>
            <person name="Pangilinan J."/>
            <person name="Riley R."/>
            <person name="LaButti K."/>
            <person name="Andreopoulos B."/>
            <person name="Lipzen A."/>
            <person name="Chen C."/>
            <person name="Yan M."/>
            <person name="Daum C."/>
            <person name="Ng V."/>
            <person name="Clum A."/>
            <person name="Steindorff A."/>
            <person name="Ohm R.A."/>
            <person name="Martin F."/>
            <person name="Silar P."/>
            <person name="Natvig D.O."/>
            <person name="Lalanne C."/>
            <person name="Gautier V."/>
            <person name="Ament-Velasquez S.L."/>
            <person name="Kruys A."/>
            <person name="Hutchinson M.I."/>
            <person name="Powell A.J."/>
            <person name="Barry K."/>
            <person name="Miller A.N."/>
            <person name="Grigoriev I.V."/>
            <person name="Debuchy R."/>
            <person name="Gladieux P."/>
            <person name="Hiltunen Thoren M."/>
            <person name="Johannesson H."/>
        </authorList>
    </citation>
    <scope>NUCLEOTIDE SEQUENCE</scope>
    <source>
        <strain evidence="3">PSN324</strain>
    </source>
</reference>
<dbReference type="Proteomes" id="UP001321749">
    <property type="component" value="Unassembled WGS sequence"/>
</dbReference>
<keyword evidence="4" id="KW-1185">Reference proteome</keyword>
<proteinExistence type="predicted"/>
<dbReference type="AlphaFoldDB" id="A0AAV9I1L3"/>
<dbReference type="PANTHER" id="PTHR33840:SF2">
    <property type="entry name" value="TLE1 PHOSPHOLIPASE DOMAIN-CONTAINING PROTEIN"/>
    <property type="match status" value="1"/>
</dbReference>
<dbReference type="InterPro" id="IPR018712">
    <property type="entry name" value="Tle1-like_cat"/>
</dbReference>
<evidence type="ECO:0000259" key="2">
    <source>
        <dbReference type="Pfam" id="PF09994"/>
    </source>
</evidence>
<feature type="compositionally biased region" description="Polar residues" evidence="1">
    <location>
        <begin position="528"/>
        <end position="539"/>
    </location>
</feature>
<feature type="region of interest" description="Disordered" evidence="1">
    <location>
        <begin position="1"/>
        <end position="25"/>
    </location>
</feature>
<reference evidence="3" key="2">
    <citation type="submission" date="2023-06" db="EMBL/GenBank/DDBJ databases">
        <authorList>
            <consortium name="Lawrence Berkeley National Laboratory"/>
            <person name="Mondo S.J."/>
            <person name="Hensen N."/>
            <person name="Bonometti L."/>
            <person name="Westerberg I."/>
            <person name="Brannstrom I.O."/>
            <person name="Guillou S."/>
            <person name="Cros-Aarteil S."/>
            <person name="Calhoun S."/>
            <person name="Haridas S."/>
            <person name="Kuo A."/>
            <person name="Pangilinan J."/>
            <person name="Riley R."/>
            <person name="Labutti K."/>
            <person name="Andreopoulos B."/>
            <person name="Lipzen A."/>
            <person name="Chen C."/>
            <person name="Yanf M."/>
            <person name="Daum C."/>
            <person name="Ng V."/>
            <person name="Clum A."/>
            <person name="Steindorff A."/>
            <person name="Ohm R."/>
            <person name="Martin F."/>
            <person name="Silar P."/>
            <person name="Natvig D."/>
            <person name="Lalanne C."/>
            <person name="Gautier V."/>
            <person name="Ament-Velasquez S.L."/>
            <person name="Kruys A."/>
            <person name="Hutchinson M.I."/>
            <person name="Powell A.J."/>
            <person name="Barry K."/>
            <person name="Miller A.N."/>
            <person name="Grigoriev I.V."/>
            <person name="Debuchy R."/>
            <person name="Gladieux P."/>
            <person name="Thoren M.H."/>
            <person name="Johannesson H."/>
        </authorList>
    </citation>
    <scope>NUCLEOTIDE SEQUENCE</scope>
    <source>
        <strain evidence="3">PSN324</strain>
    </source>
</reference>
<evidence type="ECO:0000313" key="3">
    <source>
        <dbReference type="EMBL" id="KAK4466110.1"/>
    </source>
</evidence>
<comment type="caution">
    <text evidence="3">The sequence shown here is derived from an EMBL/GenBank/DDBJ whole genome shotgun (WGS) entry which is preliminary data.</text>
</comment>
<dbReference type="EMBL" id="MU864934">
    <property type="protein sequence ID" value="KAK4466110.1"/>
    <property type="molecule type" value="Genomic_DNA"/>
</dbReference>
<organism evidence="3 4">
    <name type="scientific">Cladorrhinum samala</name>
    <dbReference type="NCBI Taxonomy" id="585594"/>
    <lineage>
        <taxon>Eukaryota</taxon>
        <taxon>Fungi</taxon>
        <taxon>Dikarya</taxon>
        <taxon>Ascomycota</taxon>
        <taxon>Pezizomycotina</taxon>
        <taxon>Sordariomycetes</taxon>
        <taxon>Sordariomycetidae</taxon>
        <taxon>Sordariales</taxon>
        <taxon>Podosporaceae</taxon>
        <taxon>Cladorrhinum</taxon>
    </lineage>
</organism>
<gene>
    <name evidence="3" type="ORF">QBC42DRAFT_335876</name>
</gene>
<feature type="region of interest" description="Disordered" evidence="1">
    <location>
        <begin position="297"/>
        <end position="390"/>
    </location>
</feature>
<protein>
    <recommendedName>
        <fullName evidence="2">T6SS Phospholipase effector Tle1-like catalytic domain-containing protein</fullName>
    </recommendedName>
</protein>
<feature type="region of interest" description="Disordered" evidence="1">
    <location>
        <begin position="478"/>
        <end position="550"/>
    </location>
</feature>
<feature type="compositionally biased region" description="Basic residues" evidence="1">
    <location>
        <begin position="358"/>
        <end position="369"/>
    </location>
</feature>
<feature type="domain" description="T6SS Phospholipase effector Tle1-like catalytic" evidence="2">
    <location>
        <begin position="61"/>
        <end position="452"/>
    </location>
</feature>
<dbReference type="Pfam" id="PF09994">
    <property type="entry name" value="T6SS_Tle1-like_cat"/>
    <property type="match status" value="1"/>
</dbReference>
<evidence type="ECO:0000256" key="1">
    <source>
        <dbReference type="SAM" id="MobiDB-lite"/>
    </source>
</evidence>
<feature type="compositionally biased region" description="Basic and acidic residues" evidence="1">
    <location>
        <begin position="492"/>
        <end position="507"/>
    </location>
</feature>
<feature type="compositionally biased region" description="Basic and acidic residues" evidence="1">
    <location>
        <begin position="370"/>
        <end position="390"/>
    </location>
</feature>
<dbReference type="PANTHER" id="PTHR33840">
    <property type="match status" value="1"/>
</dbReference>
<evidence type="ECO:0000313" key="4">
    <source>
        <dbReference type="Proteomes" id="UP001321749"/>
    </source>
</evidence>
<accession>A0AAV9I1L3</accession>
<sequence length="699" mass="79127">MDKSHLMPAGKGEPRHVSCEDDTSESDLHQEFFSTHLPSRPVSTMGGAEREANSGHRKPSKIVLCFDGTGNKFHGDDSDSNILKIYRMLDRTASDQYHYYQPGIGTYVVSNSLTHSGMVARMKSWYLKAKDSAVGSSFDQHVVGGYRFLMRFYNPGDEIYIFGFSRGAYIARFLAEMLDYVGLLSHGNEEMVVFAWKAFSSWQARQGDQTPEGQKKKKEMYAFMKGFRETFSRPVRRIRFLGLFDTVNSVPQFEAAWMKRSKFPYTARTSAKKIRHAVAIDERRAKFRQDLIYQSGEVSKRKQRQGAGQKLHEMHEKYRRRANAASGQLASTGKPSASNDRGRHETLDVPSEPEPYRRRSHSTARSRHTKMTDRSERLSIHHDGKSELSVDLHPHLEDADDADSFAESEDEREQDIDEVWFAGGHADIGGGWEMLQDSKSASHVPLVWMVHEAIKAGLHFDIDKLREMGCLEALHGTEQAPPQMQGQCNGESQDRHTGPEEKAEERPPVPGIVLRTSSMSTPKPVKQPSFSDPSDSSRANGHDEKAEPHGWSETFHDMMHKAHVALIHDSLEFDCGLSKGSVLAWKIMEYMPFRRMDLQEDGSWKPIRWPLPCGEVRDIPENARIHGSVIRRMKAHEHYRPGNLIVGGGGRGVRRAPKEYGIGEWVCVERDGCPIGEIWMKKSAAEKMQKLKEENGKAG</sequence>
<feature type="compositionally biased region" description="Polar residues" evidence="1">
    <location>
        <begin position="480"/>
        <end position="491"/>
    </location>
</feature>